<name>A0AA35UD46_METCP</name>
<sequence>MRSSESNHPLICPNPGRTVALPTRQLIAVALKTGDGCHCDLVGRKSLSPRRKNGRRV</sequence>
<organism evidence="1 2">
    <name type="scientific">Methylococcus capsulatus</name>
    <dbReference type="NCBI Taxonomy" id="414"/>
    <lineage>
        <taxon>Bacteria</taxon>
        <taxon>Pseudomonadati</taxon>
        <taxon>Pseudomonadota</taxon>
        <taxon>Gammaproteobacteria</taxon>
        <taxon>Methylococcales</taxon>
        <taxon>Methylococcaceae</taxon>
        <taxon>Methylococcus</taxon>
    </lineage>
</organism>
<evidence type="ECO:0000313" key="2">
    <source>
        <dbReference type="Proteomes" id="UP001158598"/>
    </source>
</evidence>
<evidence type="ECO:0000313" key="1">
    <source>
        <dbReference type="EMBL" id="CAI8864707.1"/>
    </source>
</evidence>
<gene>
    <name evidence="1" type="ORF">MCNOR_2753</name>
</gene>
<reference evidence="1" key="1">
    <citation type="submission" date="2023-03" db="EMBL/GenBank/DDBJ databases">
        <authorList>
            <person name="Pearce D."/>
        </authorList>
    </citation>
    <scope>NUCLEOTIDE SEQUENCE</scope>
    <source>
        <strain evidence="1">Mc</strain>
    </source>
</reference>
<dbReference type="AlphaFoldDB" id="A0AA35UD46"/>
<proteinExistence type="predicted"/>
<protein>
    <submittedName>
        <fullName evidence="1">Uncharacterized protein</fullName>
    </submittedName>
</protein>
<accession>A0AA35UD46</accession>
<dbReference type="EMBL" id="OX458332">
    <property type="protein sequence ID" value="CAI8864707.1"/>
    <property type="molecule type" value="Genomic_DNA"/>
</dbReference>
<dbReference type="Proteomes" id="UP001158598">
    <property type="component" value="Chromosome"/>
</dbReference>